<evidence type="ECO:0000313" key="2">
    <source>
        <dbReference type="Proteomes" id="UP001152523"/>
    </source>
</evidence>
<dbReference type="Proteomes" id="UP001152523">
    <property type="component" value="Unassembled WGS sequence"/>
</dbReference>
<dbReference type="AlphaFoldDB" id="A0AAV0FLH6"/>
<protein>
    <submittedName>
        <fullName evidence="1">Uncharacterized protein</fullName>
    </submittedName>
</protein>
<organism evidence="1 2">
    <name type="scientific">Cuscuta epithymum</name>
    <dbReference type="NCBI Taxonomy" id="186058"/>
    <lineage>
        <taxon>Eukaryota</taxon>
        <taxon>Viridiplantae</taxon>
        <taxon>Streptophyta</taxon>
        <taxon>Embryophyta</taxon>
        <taxon>Tracheophyta</taxon>
        <taxon>Spermatophyta</taxon>
        <taxon>Magnoliopsida</taxon>
        <taxon>eudicotyledons</taxon>
        <taxon>Gunneridae</taxon>
        <taxon>Pentapetalae</taxon>
        <taxon>asterids</taxon>
        <taxon>lamiids</taxon>
        <taxon>Solanales</taxon>
        <taxon>Convolvulaceae</taxon>
        <taxon>Cuscuteae</taxon>
        <taxon>Cuscuta</taxon>
        <taxon>Cuscuta subgen. Cuscuta</taxon>
    </lineage>
</organism>
<accession>A0AAV0FLH6</accession>
<name>A0AAV0FLH6_9ASTE</name>
<sequence>MQLLLDCRRTAQIFWYSVSTHRGGEGFGAILMKCKKLSRLHTSGLLTDQALCYIGQYGKSLRTLCVGVAGKNEMGLKFVLDGCPNLLKLEMSDFQFGDSALRSLLHHFYRLQFVKISACGVTHQCCEYRIHWEDPYGPKYVQIF</sequence>
<gene>
    <name evidence="1" type="ORF">CEPIT_LOCUS35054</name>
</gene>
<keyword evidence="2" id="KW-1185">Reference proteome</keyword>
<dbReference type="InterPro" id="IPR032675">
    <property type="entry name" value="LRR_dom_sf"/>
</dbReference>
<dbReference type="EMBL" id="CAMAPF010000993">
    <property type="protein sequence ID" value="CAH9136137.1"/>
    <property type="molecule type" value="Genomic_DNA"/>
</dbReference>
<evidence type="ECO:0000313" key="1">
    <source>
        <dbReference type="EMBL" id="CAH9136137.1"/>
    </source>
</evidence>
<dbReference type="Gene3D" id="3.80.10.10">
    <property type="entry name" value="Ribonuclease Inhibitor"/>
    <property type="match status" value="1"/>
</dbReference>
<reference evidence="1" key="1">
    <citation type="submission" date="2022-07" db="EMBL/GenBank/DDBJ databases">
        <authorList>
            <person name="Macas J."/>
            <person name="Novak P."/>
            <person name="Neumann P."/>
        </authorList>
    </citation>
    <scope>NUCLEOTIDE SEQUENCE</scope>
</reference>
<comment type="caution">
    <text evidence="1">The sequence shown here is derived from an EMBL/GenBank/DDBJ whole genome shotgun (WGS) entry which is preliminary data.</text>
</comment>
<dbReference type="SUPFAM" id="SSF52047">
    <property type="entry name" value="RNI-like"/>
    <property type="match status" value="1"/>
</dbReference>
<proteinExistence type="predicted"/>